<evidence type="ECO:0000313" key="2">
    <source>
        <dbReference type="EMBL" id="KAG8235256.1"/>
    </source>
</evidence>
<comment type="caution">
    <text evidence="2">The sequence shown here is derived from an EMBL/GenBank/DDBJ whole genome shotgun (WGS) entry which is preliminary data.</text>
</comment>
<protein>
    <submittedName>
        <fullName evidence="2">Uncharacterized protein</fullName>
    </submittedName>
</protein>
<reference evidence="2" key="1">
    <citation type="submission" date="2013-04" db="EMBL/GenBank/DDBJ databases">
        <authorList>
            <person name="Qu J."/>
            <person name="Murali S.C."/>
            <person name="Bandaranaike D."/>
            <person name="Bellair M."/>
            <person name="Blankenburg K."/>
            <person name="Chao H."/>
            <person name="Dinh H."/>
            <person name="Doddapaneni H."/>
            <person name="Downs B."/>
            <person name="Dugan-Rocha S."/>
            <person name="Elkadiri S."/>
            <person name="Gnanaolivu R.D."/>
            <person name="Hernandez B."/>
            <person name="Javaid M."/>
            <person name="Jayaseelan J.C."/>
            <person name="Lee S."/>
            <person name="Li M."/>
            <person name="Ming W."/>
            <person name="Munidasa M."/>
            <person name="Muniz J."/>
            <person name="Nguyen L."/>
            <person name="Ongeri F."/>
            <person name="Osuji N."/>
            <person name="Pu L.-L."/>
            <person name="Puazo M."/>
            <person name="Qu C."/>
            <person name="Quiroz J."/>
            <person name="Raj R."/>
            <person name="Weissenberger G."/>
            <person name="Xin Y."/>
            <person name="Zou X."/>
            <person name="Han Y."/>
            <person name="Richards S."/>
            <person name="Worley K."/>
            <person name="Muzny D."/>
            <person name="Gibbs R."/>
        </authorList>
    </citation>
    <scope>NUCLEOTIDE SEQUENCE</scope>
    <source>
        <strain evidence="2">Sampled in the wild</strain>
    </source>
</reference>
<dbReference type="AlphaFoldDB" id="A0A8K0KJY1"/>
<gene>
    <name evidence="2" type="ORF">J437_LFUL014256</name>
</gene>
<evidence type="ECO:0000256" key="1">
    <source>
        <dbReference type="SAM" id="MobiDB-lite"/>
    </source>
</evidence>
<organism evidence="2 3">
    <name type="scientific">Ladona fulva</name>
    <name type="common">Scarce chaser dragonfly</name>
    <name type="synonym">Libellula fulva</name>
    <dbReference type="NCBI Taxonomy" id="123851"/>
    <lineage>
        <taxon>Eukaryota</taxon>
        <taxon>Metazoa</taxon>
        <taxon>Ecdysozoa</taxon>
        <taxon>Arthropoda</taxon>
        <taxon>Hexapoda</taxon>
        <taxon>Insecta</taxon>
        <taxon>Pterygota</taxon>
        <taxon>Palaeoptera</taxon>
        <taxon>Odonata</taxon>
        <taxon>Epiprocta</taxon>
        <taxon>Anisoptera</taxon>
        <taxon>Libelluloidea</taxon>
        <taxon>Libellulidae</taxon>
        <taxon>Ladona</taxon>
    </lineage>
</organism>
<accession>A0A8K0KJY1</accession>
<dbReference type="Proteomes" id="UP000792457">
    <property type="component" value="Unassembled WGS sequence"/>
</dbReference>
<feature type="region of interest" description="Disordered" evidence="1">
    <location>
        <begin position="34"/>
        <end position="63"/>
    </location>
</feature>
<feature type="compositionally biased region" description="Polar residues" evidence="1">
    <location>
        <begin position="53"/>
        <end position="63"/>
    </location>
</feature>
<sequence>MEKDKGNSWVEPLHEACRTGKALSLPGEEIITGVSSSVESSLEEENESGASSHQKIQKSNSEM</sequence>
<dbReference type="EMBL" id="KZ308894">
    <property type="protein sequence ID" value="KAG8235256.1"/>
    <property type="molecule type" value="Genomic_DNA"/>
</dbReference>
<proteinExistence type="predicted"/>
<name>A0A8K0KJY1_LADFU</name>
<keyword evidence="3" id="KW-1185">Reference proteome</keyword>
<evidence type="ECO:0000313" key="3">
    <source>
        <dbReference type="Proteomes" id="UP000792457"/>
    </source>
</evidence>
<reference evidence="2" key="2">
    <citation type="submission" date="2017-10" db="EMBL/GenBank/DDBJ databases">
        <title>Ladona fulva Genome sequencing and assembly.</title>
        <authorList>
            <person name="Murali S."/>
            <person name="Richards S."/>
            <person name="Bandaranaike D."/>
            <person name="Bellair M."/>
            <person name="Blankenburg K."/>
            <person name="Chao H."/>
            <person name="Dinh H."/>
            <person name="Doddapaneni H."/>
            <person name="Dugan-Rocha S."/>
            <person name="Elkadiri S."/>
            <person name="Gnanaolivu R."/>
            <person name="Hernandez B."/>
            <person name="Skinner E."/>
            <person name="Javaid M."/>
            <person name="Lee S."/>
            <person name="Li M."/>
            <person name="Ming W."/>
            <person name="Munidasa M."/>
            <person name="Muniz J."/>
            <person name="Nguyen L."/>
            <person name="Hughes D."/>
            <person name="Osuji N."/>
            <person name="Pu L.-L."/>
            <person name="Puazo M."/>
            <person name="Qu C."/>
            <person name="Quiroz J."/>
            <person name="Raj R."/>
            <person name="Weissenberger G."/>
            <person name="Xin Y."/>
            <person name="Zou X."/>
            <person name="Han Y."/>
            <person name="Worley K."/>
            <person name="Muzny D."/>
            <person name="Gibbs R."/>
        </authorList>
    </citation>
    <scope>NUCLEOTIDE SEQUENCE</scope>
    <source>
        <strain evidence="2">Sampled in the wild</strain>
    </source>
</reference>